<evidence type="ECO:0000259" key="5">
    <source>
        <dbReference type="Pfam" id="PF26252"/>
    </source>
</evidence>
<comment type="similarity">
    <text evidence="2">Belongs to the RdRP family.</text>
</comment>
<comment type="catalytic activity">
    <reaction evidence="2">
        <text>RNA(n) + a ribonucleoside 5'-triphosphate = RNA(n+1) + diphosphate</text>
        <dbReference type="Rhea" id="RHEA:21248"/>
        <dbReference type="Rhea" id="RHEA-COMP:14527"/>
        <dbReference type="Rhea" id="RHEA-COMP:17342"/>
        <dbReference type="ChEBI" id="CHEBI:33019"/>
        <dbReference type="ChEBI" id="CHEBI:61557"/>
        <dbReference type="ChEBI" id="CHEBI:140395"/>
        <dbReference type="EC" id="2.7.7.48"/>
    </reaction>
</comment>
<comment type="caution">
    <text evidence="6">The sequence shown here is derived from an EMBL/GenBank/DDBJ whole genome shotgun (WGS) entry which is preliminary data.</text>
</comment>
<proteinExistence type="inferred from homology"/>
<dbReference type="GO" id="GO:0030422">
    <property type="term" value="P:siRNA processing"/>
    <property type="evidence" value="ECO:0007669"/>
    <property type="project" value="TreeGrafter"/>
</dbReference>
<dbReference type="GO" id="GO:0031380">
    <property type="term" value="C:nuclear RNA-directed RNA polymerase complex"/>
    <property type="evidence" value="ECO:0007669"/>
    <property type="project" value="TreeGrafter"/>
</dbReference>
<evidence type="ECO:0000259" key="4">
    <source>
        <dbReference type="Pfam" id="PF26249"/>
    </source>
</evidence>
<dbReference type="InterPro" id="IPR057596">
    <property type="entry name" value="RDRP_core"/>
</dbReference>
<gene>
    <name evidence="6" type="ORF">SAY86_026177</name>
</gene>
<accession>A0AAN7KFE2</accession>
<sequence length="769" mass="85369">MSSPSNVRFPSQDVPLPDTVEAALRNLCADQSLPEPTASARRKLASLSEESALQVVRKISEVPVKRSLDGFIGYMVAKQARISGGSASPSSVKSSSCVQKLGGNPSLAKSLTFNEEGSISSPIMGLMGENMLLVPRNGINQGIDALEALNELEFRKVFLLLCYVGRERIDQVFSAEKIRQLKDLRMADFETEVWEILRENALIKEEDRCRDLEWDSGKTHFYHCHVSSDGNYQFKGPFLNKTRTLLQKTLGDENVLLVKLERGTDQGFRSVDPTGADLTDSFAIYRKIAKDGICIGSHRYRFFVFKDGGKEERKKDPTTSSVKCYFVNLEGNKFFSNKSVQEARCFFMHAHELSSLSNYMIRFSLILSKTVSLDVDLGNVNVEVIPDIECKDENGNTIYDKKGKPMIHTDGTGFVSADIALKCPGNIFKGNFLNRQSTEAFVGCGAQSYREVGKLKSRIDDPPLLIQCRLFHEGCAVKGTLLVNKKLKEKTIQVRPSMIKVDKDPQLANMRTVNSLEIVGTSNKPKHAYLSKTLIALLSYGGVPNKYFLDLLENALGDACGVFSSKRSALKVAINHGDMDKLNSARMILCGIPLVESYLQSHLSILVKEETKSLRGGRIPIADSYYLMGTADPTGSLKPDEVCIIIDCGQISGEVLVYRNPGLHFGDIHVLKATYIEEMEAYVGNSKYGIFFPSVGLRSLADEIAGGDFDGDMYWISRNPQLLKYFKPSMPWTPAAPPQNVNIGELKGLTADQDQLENELIDLWLTARF</sequence>
<dbReference type="EC" id="2.7.7.48" evidence="2"/>
<evidence type="ECO:0000313" key="6">
    <source>
        <dbReference type="EMBL" id="KAK4765087.1"/>
    </source>
</evidence>
<dbReference type="AlphaFoldDB" id="A0AAN7KFE2"/>
<dbReference type="InterPro" id="IPR058751">
    <property type="entry name" value="RDRP_helical"/>
</dbReference>
<evidence type="ECO:0000259" key="3">
    <source>
        <dbReference type="Pfam" id="PF05183"/>
    </source>
</evidence>
<dbReference type="EMBL" id="JAXQNO010000023">
    <property type="protein sequence ID" value="KAK4765087.1"/>
    <property type="molecule type" value="Genomic_DNA"/>
</dbReference>
<evidence type="ECO:0000256" key="2">
    <source>
        <dbReference type="RuleBase" id="RU363098"/>
    </source>
</evidence>
<keyword evidence="2" id="KW-0696">RNA-directed RNA polymerase</keyword>
<organism evidence="6 7">
    <name type="scientific">Trapa natans</name>
    <name type="common">Water chestnut</name>
    <dbReference type="NCBI Taxonomy" id="22666"/>
    <lineage>
        <taxon>Eukaryota</taxon>
        <taxon>Viridiplantae</taxon>
        <taxon>Streptophyta</taxon>
        <taxon>Embryophyta</taxon>
        <taxon>Tracheophyta</taxon>
        <taxon>Spermatophyta</taxon>
        <taxon>Magnoliopsida</taxon>
        <taxon>eudicotyledons</taxon>
        <taxon>Gunneridae</taxon>
        <taxon>Pentapetalae</taxon>
        <taxon>rosids</taxon>
        <taxon>malvids</taxon>
        <taxon>Myrtales</taxon>
        <taxon>Lythraceae</taxon>
        <taxon>Trapa</taxon>
    </lineage>
</organism>
<keyword evidence="7" id="KW-1185">Reference proteome</keyword>
<keyword evidence="2" id="KW-0808">Transferase</keyword>
<dbReference type="GO" id="GO:0003723">
    <property type="term" value="F:RNA binding"/>
    <property type="evidence" value="ECO:0007669"/>
    <property type="project" value="UniProtKB-KW"/>
</dbReference>
<comment type="function">
    <text evidence="1 2">Probably involved in the RNA silencing pathway and required for the generation of small interfering RNAs (siRNAs).</text>
</comment>
<keyword evidence="2" id="KW-0548">Nucleotidyltransferase</keyword>
<dbReference type="Pfam" id="PF26249">
    <property type="entry name" value="4HB_RdRP3_N"/>
    <property type="match status" value="1"/>
</dbReference>
<keyword evidence="2" id="KW-0694">RNA-binding</keyword>
<dbReference type="InterPro" id="IPR007855">
    <property type="entry name" value="RDRP"/>
</dbReference>
<reference evidence="6 7" key="1">
    <citation type="journal article" date="2023" name="Hortic Res">
        <title>Pangenome of water caltrop reveals structural variations and asymmetric subgenome divergence after allopolyploidization.</title>
        <authorList>
            <person name="Zhang X."/>
            <person name="Chen Y."/>
            <person name="Wang L."/>
            <person name="Yuan Y."/>
            <person name="Fang M."/>
            <person name="Shi L."/>
            <person name="Lu R."/>
            <person name="Comes H.P."/>
            <person name="Ma Y."/>
            <person name="Chen Y."/>
            <person name="Huang G."/>
            <person name="Zhou Y."/>
            <person name="Zheng Z."/>
            <person name="Qiu Y."/>
        </authorList>
    </citation>
    <scope>NUCLEOTIDE SEQUENCE [LARGE SCALE GENOMIC DNA]</scope>
    <source>
        <strain evidence="6">F231</strain>
    </source>
</reference>
<dbReference type="GO" id="GO:0003968">
    <property type="term" value="F:RNA-directed RNA polymerase activity"/>
    <property type="evidence" value="ECO:0007669"/>
    <property type="project" value="UniProtKB-KW"/>
</dbReference>
<dbReference type="PANTHER" id="PTHR23079:SF55">
    <property type="entry name" value="RNA-DIRECTED RNA POLYMERASE"/>
    <property type="match status" value="1"/>
</dbReference>
<protein>
    <recommendedName>
        <fullName evidence="2">RNA-dependent RNA polymerase</fullName>
        <ecNumber evidence="2">2.7.7.48</ecNumber>
    </recommendedName>
</protein>
<name>A0AAN7KFE2_TRANT</name>
<evidence type="ECO:0000313" key="7">
    <source>
        <dbReference type="Proteomes" id="UP001346149"/>
    </source>
</evidence>
<evidence type="ECO:0000256" key="1">
    <source>
        <dbReference type="ARBA" id="ARBA00093763"/>
    </source>
</evidence>
<feature type="domain" description="RDRP3-5 N-terminal" evidence="4">
    <location>
        <begin position="15"/>
        <end position="84"/>
    </location>
</feature>
<keyword evidence="2" id="KW-0943">RNA-mediated gene silencing</keyword>
<dbReference type="Pfam" id="PF05183">
    <property type="entry name" value="RdRP"/>
    <property type="match status" value="1"/>
</dbReference>
<dbReference type="Proteomes" id="UP001346149">
    <property type="component" value="Unassembled WGS sequence"/>
</dbReference>
<dbReference type="Pfam" id="PF26252">
    <property type="entry name" value="RdRP_helical"/>
    <property type="match status" value="1"/>
</dbReference>
<dbReference type="PANTHER" id="PTHR23079">
    <property type="entry name" value="RNA-DEPENDENT RNA POLYMERASE"/>
    <property type="match status" value="1"/>
</dbReference>
<feature type="domain" description="RDRP core" evidence="3">
    <location>
        <begin position="233"/>
        <end position="739"/>
    </location>
</feature>
<feature type="domain" description="RDRP helical" evidence="5">
    <location>
        <begin position="146"/>
        <end position="206"/>
    </location>
</feature>
<dbReference type="InterPro" id="IPR058697">
    <property type="entry name" value="RDRP3-5_N"/>
</dbReference>